<proteinExistence type="predicted"/>
<dbReference type="Pfam" id="PF09709">
    <property type="entry name" value="Cas_Csd1"/>
    <property type="match status" value="1"/>
</dbReference>
<dbReference type="EMBL" id="JACXIZ010000023">
    <property type="protein sequence ID" value="MBD2846386.1"/>
    <property type="molecule type" value="Genomic_DNA"/>
</dbReference>
<sequence length="620" mass="69185">MIIQALHQRYHDLLADPDSEVSPLYFSLGKVTYVCDLTVDGNLQSFRDIRDESGKRKQPVRFIVPEQSSRSSGVVPYFVSDKAEYALGHYPVMSNEAATLKKRADARKKYEAAKALALDVLADVDDEAARALLLFYEQWDLALVRDHPLLQPYMEDLDKGIDTNVIFAFDMVPIHESPAVRSAWIQYREQSNTASEFDGQCLLTGDADVSIARTHDKIKGVRGAQSAGASLVSFNFRSADSYDKEQSYNSPVSKAAVFSYTTALNHLLASDTNRKLIGDMTVVFWAATRSAEESTSPFVQQVFQSTSTPQEDTRTTALLGDLLDRVRQGRQLNPNSIPNQDIPFGDTPFYILGLSPNNARIAVRFFWQGSFGDLVRKLALHAYDMALPAQTSGYRENPSIDRIVAETMRVGADGKKVGEEPPKRLGGELLRGVLQGTVYPRSIFLMIINRIRADGLITHLRVSILKAYLNRYNRFHTDSKEEMPLSLDTNENQNPAYRLGQLFAVLEKAQQEAASGKLNATIKDRYFSSASSNPGAVFPILIKLAQHHMSKARYGELRDREIAGIMQQVNGFPVRLDVHQQGIFILGYYHQKQAYIAQIKAATEAKQEAAGALNAEESEE</sequence>
<dbReference type="AlphaFoldDB" id="A0A927BTA0"/>
<accession>A0A927BTA0</accession>
<comment type="caution">
    <text evidence="1">The sequence shown here is derived from an EMBL/GenBank/DDBJ whole genome shotgun (WGS) entry which is preliminary data.</text>
</comment>
<keyword evidence="2" id="KW-1185">Reference proteome</keyword>
<dbReference type="RefSeq" id="WP_190918771.1">
    <property type="nucleotide sequence ID" value="NZ_JACXIZ010000023.1"/>
</dbReference>
<dbReference type="NCBIfam" id="TIGR01863">
    <property type="entry name" value="cas_Csd1"/>
    <property type="match status" value="1"/>
</dbReference>
<evidence type="ECO:0000313" key="1">
    <source>
        <dbReference type="EMBL" id="MBD2846386.1"/>
    </source>
</evidence>
<protein>
    <submittedName>
        <fullName evidence="1">Type I-C CRISPR-associated protein Cas8c/Csd1</fullName>
    </submittedName>
</protein>
<organism evidence="1 2">
    <name type="scientific">Paenibacillus sabuli</name>
    <dbReference type="NCBI Taxonomy" id="2772509"/>
    <lineage>
        <taxon>Bacteria</taxon>
        <taxon>Bacillati</taxon>
        <taxon>Bacillota</taxon>
        <taxon>Bacilli</taxon>
        <taxon>Bacillales</taxon>
        <taxon>Paenibacillaceae</taxon>
        <taxon>Paenibacillus</taxon>
    </lineage>
</organism>
<evidence type="ECO:0000313" key="2">
    <source>
        <dbReference type="Proteomes" id="UP000621560"/>
    </source>
</evidence>
<gene>
    <name evidence="1" type="primary">cas8c</name>
    <name evidence="1" type="ORF">IDH44_14375</name>
</gene>
<reference evidence="1" key="1">
    <citation type="submission" date="2020-09" db="EMBL/GenBank/DDBJ databases">
        <title>A novel bacterium of genus Paenibacillus, isolated from South China Sea.</title>
        <authorList>
            <person name="Huang H."/>
            <person name="Mo K."/>
            <person name="Hu Y."/>
        </authorList>
    </citation>
    <scope>NUCLEOTIDE SEQUENCE</scope>
    <source>
        <strain evidence="1">IB182496</strain>
    </source>
</reference>
<dbReference type="InterPro" id="IPR010144">
    <property type="entry name" value="CRISPR-assoc_prot_Csd1-typ"/>
</dbReference>
<dbReference type="CDD" id="cd09757">
    <property type="entry name" value="Cas8c_I-C"/>
    <property type="match status" value="1"/>
</dbReference>
<dbReference type="Proteomes" id="UP000621560">
    <property type="component" value="Unassembled WGS sequence"/>
</dbReference>
<name>A0A927BTA0_9BACL</name>